<accession>A0A921QUD6</accession>
<comment type="pathway">
    <text evidence="1">Protein modification; protein ubiquitination.</text>
</comment>
<comment type="similarity">
    <text evidence="2">Belongs to the Tdpoz family.</text>
</comment>
<sequence>MACDPSVRGYHILKVDGYSRTRSISKYSVAPGFESGPFRVGGHTWIIGYYPRGRSYSGPTYKGFISFCLYLVDPVADQSVKVRATFSFLDHDMKLKLYSRPPTTFTFSEQLGWHGYQTLVAKTALANKCLKHDCFALRVDLLIIKEEGEPSSSIALPPSDMHLHLGDLLSSKEHTDVEFHVGEETFAAHRLLLGARSAIFKAELSAGDRKTTRVIQVDDMDPQVFRAMLTFIYTDTWPKLQKDSAMAQQLLVAADRYGLQRLKSMCEYKLCKRIDLDSVEDILLLAEKHQCAALKEACFDFIGSTATLLPARESMLTLRRTQELRFNRLVSLCPTITKDKIFNVLDHEPDRNSVIRGINITLDIE</sequence>
<dbReference type="SMART" id="SM00225">
    <property type="entry name" value="BTB"/>
    <property type="match status" value="1"/>
</dbReference>
<dbReference type="Gene3D" id="2.60.210.10">
    <property type="entry name" value="Apoptosis, Tumor Necrosis Factor Receptor Associated Protein 2, Chain A"/>
    <property type="match status" value="1"/>
</dbReference>
<dbReference type="GO" id="GO:0016567">
    <property type="term" value="P:protein ubiquitination"/>
    <property type="evidence" value="ECO:0007669"/>
    <property type="project" value="InterPro"/>
</dbReference>
<feature type="domain" description="BTB" evidence="3">
    <location>
        <begin position="175"/>
        <end position="235"/>
    </location>
</feature>
<dbReference type="PANTHER" id="PTHR26379">
    <property type="entry name" value="BTB/POZ AND MATH DOMAIN-CONTAINING PROTEIN 1"/>
    <property type="match status" value="1"/>
</dbReference>
<dbReference type="EMBL" id="CM027685">
    <property type="protein sequence ID" value="KAG0527869.1"/>
    <property type="molecule type" value="Genomic_DNA"/>
</dbReference>
<gene>
    <name evidence="5" type="ORF">BDA96_06G270300</name>
</gene>
<name>A0A921QUD6_SORBI</name>
<organism evidence="5 6">
    <name type="scientific">Sorghum bicolor</name>
    <name type="common">Sorghum</name>
    <name type="synonym">Sorghum vulgare</name>
    <dbReference type="NCBI Taxonomy" id="4558"/>
    <lineage>
        <taxon>Eukaryota</taxon>
        <taxon>Viridiplantae</taxon>
        <taxon>Streptophyta</taxon>
        <taxon>Embryophyta</taxon>
        <taxon>Tracheophyta</taxon>
        <taxon>Spermatophyta</taxon>
        <taxon>Magnoliopsida</taxon>
        <taxon>Liliopsida</taxon>
        <taxon>Poales</taxon>
        <taxon>Poaceae</taxon>
        <taxon>PACMAD clade</taxon>
        <taxon>Panicoideae</taxon>
        <taxon>Andropogonodae</taxon>
        <taxon>Andropogoneae</taxon>
        <taxon>Sorghinae</taxon>
        <taxon>Sorghum</taxon>
    </lineage>
</organism>
<protein>
    <recommendedName>
        <fullName evidence="7">BTB domain-containing protein</fullName>
    </recommendedName>
</protein>
<dbReference type="Pfam" id="PF24570">
    <property type="entry name" value="BACK_BPM_SPOP"/>
    <property type="match status" value="1"/>
</dbReference>
<reference evidence="5" key="1">
    <citation type="journal article" date="2019" name="BMC Genomics">
        <title>A new reference genome for Sorghum bicolor reveals high levels of sequence similarity between sweet and grain genotypes: implications for the genetics of sugar metabolism.</title>
        <authorList>
            <person name="Cooper E.A."/>
            <person name="Brenton Z.W."/>
            <person name="Flinn B.S."/>
            <person name="Jenkins J."/>
            <person name="Shu S."/>
            <person name="Flowers D."/>
            <person name="Luo F."/>
            <person name="Wang Y."/>
            <person name="Xia P."/>
            <person name="Barry K."/>
            <person name="Daum C."/>
            <person name="Lipzen A."/>
            <person name="Yoshinaga Y."/>
            <person name="Schmutz J."/>
            <person name="Saski C."/>
            <person name="Vermerris W."/>
            <person name="Kresovich S."/>
        </authorList>
    </citation>
    <scope>NUCLEOTIDE SEQUENCE</scope>
</reference>
<proteinExistence type="inferred from homology"/>
<dbReference type="AlphaFoldDB" id="A0A921QUD6"/>
<dbReference type="InterPro" id="IPR056423">
    <property type="entry name" value="BACK_BPM_SPOP"/>
</dbReference>
<feature type="domain" description="MATH" evidence="4">
    <location>
        <begin position="8"/>
        <end position="141"/>
    </location>
</feature>
<dbReference type="Proteomes" id="UP000807115">
    <property type="component" value="Chromosome 6"/>
</dbReference>
<dbReference type="PROSITE" id="PS50144">
    <property type="entry name" value="MATH"/>
    <property type="match status" value="1"/>
</dbReference>
<evidence type="ECO:0000259" key="4">
    <source>
        <dbReference type="PROSITE" id="PS50144"/>
    </source>
</evidence>
<evidence type="ECO:0000313" key="6">
    <source>
        <dbReference type="Proteomes" id="UP000807115"/>
    </source>
</evidence>
<evidence type="ECO:0000313" key="5">
    <source>
        <dbReference type="EMBL" id="KAG0527869.1"/>
    </source>
</evidence>
<dbReference type="InterPro" id="IPR045005">
    <property type="entry name" value="BPM1-6"/>
</dbReference>
<evidence type="ECO:0008006" key="7">
    <source>
        <dbReference type="Google" id="ProtNLM"/>
    </source>
</evidence>
<dbReference type="InterPro" id="IPR008974">
    <property type="entry name" value="TRAF-like"/>
</dbReference>
<evidence type="ECO:0000259" key="3">
    <source>
        <dbReference type="PROSITE" id="PS50097"/>
    </source>
</evidence>
<dbReference type="CDD" id="cd00121">
    <property type="entry name" value="MATH"/>
    <property type="match status" value="1"/>
</dbReference>
<dbReference type="Gene3D" id="3.30.710.10">
    <property type="entry name" value="Potassium Channel Kv1.1, Chain A"/>
    <property type="match status" value="1"/>
</dbReference>
<dbReference type="Pfam" id="PF00651">
    <property type="entry name" value="BTB"/>
    <property type="match status" value="1"/>
</dbReference>
<dbReference type="Gene3D" id="6.10.250.3030">
    <property type="match status" value="1"/>
</dbReference>
<dbReference type="InterPro" id="IPR011333">
    <property type="entry name" value="SKP1/BTB/POZ_sf"/>
</dbReference>
<dbReference type="SUPFAM" id="SSF54695">
    <property type="entry name" value="POZ domain"/>
    <property type="match status" value="1"/>
</dbReference>
<evidence type="ECO:0000256" key="2">
    <source>
        <dbReference type="ARBA" id="ARBA00010846"/>
    </source>
</evidence>
<dbReference type="PROSITE" id="PS50097">
    <property type="entry name" value="BTB"/>
    <property type="match status" value="1"/>
</dbReference>
<reference evidence="5" key="2">
    <citation type="submission" date="2020-10" db="EMBL/GenBank/DDBJ databases">
        <authorList>
            <person name="Cooper E.A."/>
            <person name="Brenton Z.W."/>
            <person name="Flinn B.S."/>
            <person name="Jenkins J."/>
            <person name="Shu S."/>
            <person name="Flowers D."/>
            <person name="Luo F."/>
            <person name="Wang Y."/>
            <person name="Xia P."/>
            <person name="Barry K."/>
            <person name="Daum C."/>
            <person name="Lipzen A."/>
            <person name="Yoshinaga Y."/>
            <person name="Schmutz J."/>
            <person name="Saski C."/>
            <person name="Vermerris W."/>
            <person name="Kresovich S."/>
        </authorList>
    </citation>
    <scope>NUCLEOTIDE SEQUENCE</scope>
</reference>
<dbReference type="InterPro" id="IPR000210">
    <property type="entry name" value="BTB/POZ_dom"/>
</dbReference>
<dbReference type="Pfam" id="PF22486">
    <property type="entry name" value="MATH_2"/>
    <property type="match status" value="1"/>
</dbReference>
<dbReference type="SUPFAM" id="SSF49599">
    <property type="entry name" value="TRAF domain-like"/>
    <property type="match status" value="1"/>
</dbReference>
<evidence type="ECO:0000256" key="1">
    <source>
        <dbReference type="ARBA" id="ARBA00004906"/>
    </source>
</evidence>
<comment type="caution">
    <text evidence="5">The sequence shown here is derived from an EMBL/GenBank/DDBJ whole genome shotgun (WGS) entry which is preliminary data.</text>
</comment>
<dbReference type="InterPro" id="IPR002083">
    <property type="entry name" value="MATH/TRAF_dom"/>
</dbReference>
<dbReference type="PANTHER" id="PTHR26379:SF382">
    <property type="entry name" value="OS10G0435900 PROTEIN"/>
    <property type="match status" value="1"/>
</dbReference>